<evidence type="ECO:0008006" key="3">
    <source>
        <dbReference type="Google" id="ProtNLM"/>
    </source>
</evidence>
<sequence length="124" mass="14516">MKVLLTILLLFTLVSCKDELENKEVKILGRFAYIKDIPFTGQYIKTSTNGSISFVFNFKNGVKDGKQIGFYKEGQKRFESFYARGLKDGPYKEWYKNGQLYKEQVNIKGREISMKVFQINLKNY</sequence>
<dbReference type="Gene3D" id="2.20.110.10">
    <property type="entry name" value="Histone H3 K4-specific methyltransferase SET7/9 N-terminal domain"/>
    <property type="match status" value="1"/>
</dbReference>
<comment type="caution">
    <text evidence="1">The sequence shown here is derived from an EMBL/GenBank/DDBJ whole genome shotgun (WGS) entry which is preliminary data.</text>
</comment>
<dbReference type="Proteomes" id="UP000196531">
    <property type="component" value="Unassembled WGS sequence"/>
</dbReference>
<accession>A0A1Y5F490</accession>
<dbReference type="EMBL" id="MAAO01000008">
    <property type="protein sequence ID" value="OUR95388.1"/>
    <property type="molecule type" value="Genomic_DNA"/>
</dbReference>
<gene>
    <name evidence="1" type="ORF">A9Q84_16260</name>
</gene>
<evidence type="ECO:0000313" key="2">
    <source>
        <dbReference type="Proteomes" id="UP000196531"/>
    </source>
</evidence>
<proteinExistence type="predicted"/>
<dbReference type="SUPFAM" id="SSF82185">
    <property type="entry name" value="Histone H3 K4-specific methyltransferase SET7/9 N-terminal domain"/>
    <property type="match status" value="1"/>
</dbReference>
<protein>
    <recommendedName>
        <fullName evidence="3">Lipoprotein</fullName>
    </recommendedName>
</protein>
<reference evidence="2" key="1">
    <citation type="journal article" date="2017" name="Proc. Natl. Acad. Sci. U.S.A.">
        <title>Simulation of Deepwater Horizon oil plume reveals substrate specialization within a complex community of hydrocarbon-degraders.</title>
        <authorList>
            <person name="Hu P."/>
            <person name="Dubinsky E.A."/>
            <person name="Probst A.J."/>
            <person name="Wang J."/>
            <person name="Sieber C.M.K."/>
            <person name="Tom L.M."/>
            <person name="Gardinali P."/>
            <person name="Banfield J.F."/>
            <person name="Atlas R.M."/>
            <person name="Andersen G.L."/>
        </authorList>
    </citation>
    <scope>NUCLEOTIDE SEQUENCE [LARGE SCALE GENOMIC DNA]</scope>
</reference>
<dbReference type="PROSITE" id="PS51257">
    <property type="entry name" value="PROKAR_LIPOPROTEIN"/>
    <property type="match status" value="1"/>
</dbReference>
<name>A0A1Y5F490_9BACT</name>
<dbReference type="AlphaFoldDB" id="A0A1Y5F490"/>
<evidence type="ECO:0000313" key="1">
    <source>
        <dbReference type="EMBL" id="OUR95388.1"/>
    </source>
</evidence>
<organism evidence="1 2">
    <name type="scientific">Halobacteriovorax marinus</name>
    <dbReference type="NCBI Taxonomy" id="97084"/>
    <lineage>
        <taxon>Bacteria</taxon>
        <taxon>Pseudomonadati</taxon>
        <taxon>Bdellovibrionota</taxon>
        <taxon>Bacteriovoracia</taxon>
        <taxon>Bacteriovoracales</taxon>
        <taxon>Halobacteriovoraceae</taxon>
        <taxon>Halobacteriovorax</taxon>
    </lineage>
</organism>